<dbReference type="PROSITE" id="PS50943">
    <property type="entry name" value="HTH_CROC1"/>
    <property type="match status" value="1"/>
</dbReference>
<dbReference type="STRING" id="342108.amb0659"/>
<dbReference type="Pfam" id="PF01381">
    <property type="entry name" value="HTH_3"/>
    <property type="match status" value="1"/>
</dbReference>
<gene>
    <name evidence="2" type="ordered locus">amb0659</name>
</gene>
<name>Q2W9L2_PARM1</name>
<dbReference type="HOGENOM" id="CLU_066192_30_1_5"/>
<dbReference type="OrthoDB" id="9803379at2"/>
<dbReference type="InterPro" id="IPR001387">
    <property type="entry name" value="Cro/C1-type_HTH"/>
</dbReference>
<evidence type="ECO:0000313" key="3">
    <source>
        <dbReference type="Proteomes" id="UP000007058"/>
    </source>
</evidence>
<dbReference type="CDD" id="cd00093">
    <property type="entry name" value="HTH_XRE"/>
    <property type="match status" value="1"/>
</dbReference>
<dbReference type="EMBL" id="AP007255">
    <property type="protein sequence ID" value="BAE49463.1"/>
    <property type="molecule type" value="Genomic_DNA"/>
</dbReference>
<evidence type="ECO:0000313" key="2">
    <source>
        <dbReference type="EMBL" id="BAE49463.1"/>
    </source>
</evidence>
<dbReference type="SMART" id="SM00530">
    <property type="entry name" value="HTH_XRE"/>
    <property type="match status" value="1"/>
</dbReference>
<proteinExistence type="predicted"/>
<reference evidence="2 3" key="1">
    <citation type="journal article" date="2005" name="DNA Res.">
        <title>Complete genome sequence of the facultative anaerobic magnetotactic bacterium Magnetospirillum sp. strain AMB-1.</title>
        <authorList>
            <person name="Matsunaga T."/>
            <person name="Okamura Y."/>
            <person name="Fukuda Y."/>
            <person name="Wahyudi A.T."/>
            <person name="Murase Y."/>
            <person name="Takeyama H."/>
        </authorList>
    </citation>
    <scope>NUCLEOTIDE SEQUENCE [LARGE SCALE GENOMIC DNA]</scope>
    <source>
        <strain evidence="3">ATCC 700264 / AMB-1</strain>
    </source>
</reference>
<dbReference type="Gene3D" id="1.10.260.40">
    <property type="entry name" value="lambda repressor-like DNA-binding domains"/>
    <property type="match status" value="1"/>
</dbReference>
<dbReference type="Proteomes" id="UP000007058">
    <property type="component" value="Chromosome"/>
</dbReference>
<dbReference type="RefSeq" id="WP_011383102.1">
    <property type="nucleotide sequence ID" value="NC_007626.1"/>
</dbReference>
<dbReference type="InterPro" id="IPR010982">
    <property type="entry name" value="Lambda_DNA-bd_dom_sf"/>
</dbReference>
<dbReference type="KEGG" id="mag:amb0659"/>
<organism evidence="2 3">
    <name type="scientific">Paramagnetospirillum magneticum (strain ATCC 700264 / AMB-1)</name>
    <name type="common">Magnetospirillum magneticum</name>
    <dbReference type="NCBI Taxonomy" id="342108"/>
    <lineage>
        <taxon>Bacteria</taxon>
        <taxon>Pseudomonadati</taxon>
        <taxon>Pseudomonadota</taxon>
        <taxon>Alphaproteobacteria</taxon>
        <taxon>Rhodospirillales</taxon>
        <taxon>Magnetospirillaceae</taxon>
        <taxon>Paramagnetospirillum</taxon>
    </lineage>
</organism>
<dbReference type="AlphaFoldDB" id="Q2W9L2"/>
<dbReference type="GO" id="GO:0003677">
    <property type="term" value="F:DNA binding"/>
    <property type="evidence" value="ECO:0007669"/>
    <property type="project" value="InterPro"/>
</dbReference>
<accession>Q2W9L2</accession>
<feature type="domain" description="HTH cro/C1-type" evidence="1">
    <location>
        <begin position="17"/>
        <end position="71"/>
    </location>
</feature>
<evidence type="ECO:0000259" key="1">
    <source>
        <dbReference type="PROSITE" id="PS50943"/>
    </source>
</evidence>
<dbReference type="SUPFAM" id="SSF47413">
    <property type="entry name" value="lambda repressor-like DNA-binding domains"/>
    <property type="match status" value="1"/>
</dbReference>
<protein>
    <submittedName>
        <fullName evidence="2">Predicted transcriptional regulator</fullName>
    </submittedName>
</protein>
<keyword evidence="3" id="KW-1185">Reference proteome</keyword>
<sequence>MPKTIHTERHHKLRALLVAERKARGLTQTVIAERLGKPPSYVAKYELGERRLDVLEFLDVAAAIGFDPCNLIRSLASV</sequence>